<dbReference type="SUPFAM" id="SSF51905">
    <property type="entry name" value="FAD/NAD(P)-binding domain"/>
    <property type="match status" value="1"/>
</dbReference>
<dbReference type="Proteomes" id="UP001499930">
    <property type="component" value="Unassembled WGS sequence"/>
</dbReference>
<reference evidence="6" key="1">
    <citation type="journal article" date="2019" name="Int. J. Syst. Evol. Microbiol.">
        <title>The Global Catalogue of Microorganisms (GCM) 10K type strain sequencing project: providing services to taxonomists for standard genome sequencing and annotation.</title>
        <authorList>
            <consortium name="The Broad Institute Genomics Platform"/>
            <consortium name="The Broad Institute Genome Sequencing Center for Infectious Disease"/>
            <person name="Wu L."/>
            <person name="Ma J."/>
        </authorList>
    </citation>
    <scope>NUCLEOTIDE SEQUENCE [LARGE SCALE GENOMIC DNA]</scope>
    <source>
        <strain evidence="6">JCM 3106</strain>
    </source>
</reference>
<dbReference type="RefSeq" id="WP_344906555.1">
    <property type="nucleotide sequence ID" value="NZ_BAAAWD010000028.1"/>
</dbReference>
<proteinExistence type="predicted"/>
<dbReference type="EMBL" id="BAAAWD010000028">
    <property type="protein sequence ID" value="GAA3038529.1"/>
    <property type="molecule type" value="Genomic_DNA"/>
</dbReference>
<protein>
    <recommendedName>
        <fullName evidence="4">FAD-binding domain-containing protein</fullName>
    </recommendedName>
</protein>
<keyword evidence="6" id="KW-1185">Reference proteome</keyword>
<accession>A0ABP6LDQ9</accession>
<organism evidence="5 6">
    <name type="scientific">Streptosporangium longisporum</name>
    <dbReference type="NCBI Taxonomy" id="46187"/>
    <lineage>
        <taxon>Bacteria</taxon>
        <taxon>Bacillati</taxon>
        <taxon>Actinomycetota</taxon>
        <taxon>Actinomycetes</taxon>
        <taxon>Streptosporangiales</taxon>
        <taxon>Streptosporangiaceae</taxon>
        <taxon>Streptosporangium</taxon>
    </lineage>
</organism>
<feature type="domain" description="FAD-binding" evidence="4">
    <location>
        <begin position="5"/>
        <end position="317"/>
    </location>
</feature>
<dbReference type="Gene3D" id="3.30.9.20">
    <property type="match status" value="1"/>
</dbReference>
<name>A0ABP6LDQ9_9ACTN</name>
<evidence type="ECO:0000313" key="6">
    <source>
        <dbReference type="Proteomes" id="UP001499930"/>
    </source>
</evidence>
<comment type="caution">
    <text evidence="5">The sequence shown here is derived from an EMBL/GenBank/DDBJ whole genome shotgun (WGS) entry which is preliminary data.</text>
</comment>
<dbReference type="InterPro" id="IPR036188">
    <property type="entry name" value="FAD/NAD-bd_sf"/>
</dbReference>
<dbReference type="Pfam" id="PF01494">
    <property type="entry name" value="FAD_binding_3"/>
    <property type="match status" value="1"/>
</dbReference>
<dbReference type="PANTHER" id="PTHR43476:SF4">
    <property type="entry name" value="BLR0106 PROTEIN"/>
    <property type="match status" value="1"/>
</dbReference>
<keyword evidence="1" id="KW-0560">Oxidoreductase</keyword>
<keyword evidence="2" id="KW-0520">NAD</keyword>
<feature type="region of interest" description="Disordered" evidence="3">
    <location>
        <begin position="678"/>
        <end position="722"/>
    </location>
</feature>
<evidence type="ECO:0000256" key="1">
    <source>
        <dbReference type="ARBA" id="ARBA00023002"/>
    </source>
</evidence>
<dbReference type="PANTHER" id="PTHR43476">
    <property type="entry name" value="3-(3-HYDROXY-PHENYL)PROPIONATE/3-HYDROXYCINNAMIC ACID HYDROXYLASE"/>
    <property type="match status" value="1"/>
</dbReference>
<feature type="region of interest" description="Disordered" evidence="3">
    <location>
        <begin position="390"/>
        <end position="423"/>
    </location>
</feature>
<dbReference type="Gene3D" id="3.50.50.60">
    <property type="entry name" value="FAD/NAD(P)-binding domain"/>
    <property type="match status" value="1"/>
</dbReference>
<sequence>MRRLHVDVAGGGPGGLFLARLLMLADPSSSVRVHERNGSDDTFGFGVVFSGRTMSSIRAADPETHELILRAGVSWSDMELRLPGASLRYGGYGFTAVSRHTLLRILQRQAVRAGAEVRFHRELRLDPDGGPGRVTVLADGAGSANRGRWAGRFGTAVETGAARYVWFGTEAPFDAVTFPFVPTEYGVFAAHAYPYGEGLSTFIVEADERTWRNAGMDAPVESGLTDDRSRRMLAEVFAEHLGGRPLIGNGSRWHAFRVVRNARWSAGNAVLLGDAAHTAHFSVGSGTKLAMEDAIALADALQRAGRPGEAFAAYEAVRRGPVARTQTLAGRSMRWWETFGRRMHLPPHRFGMHFITRTGAITYAGLSRRHGDRIAEAEAEFAALASAAGVAGTGPQGHDGPDGKAPSPLDGGTPSIPDTTPAGNVSLVQDVAQVRDMASVQDVAQVRDVARVRDVASVEGTAPVTGALGLPVTLGPLRLPTRVAARLPDDAEDPRHSPTRPTGVSLVLADVRDTMARVPGGITSAESTAGTEKARNIEDIEDIVRDALARATTGTTGAVLGIVVSPEADPGAVGRAAHAGGVRFVEILPDQGLPGPAPVTALLDEVGPATAVCAGLRCPDEDAWSAGAEPLLDRCRRLRALGVTGLHLHDAPAGIGWEHLLGWADRIRTETGLPVLLDAPDGWTPRTDETGDHTGKGERTGGEGRTTDQAGEQIKDRTQDEDDWPTRLHVALVSGRADLIVA</sequence>
<evidence type="ECO:0000256" key="3">
    <source>
        <dbReference type="SAM" id="MobiDB-lite"/>
    </source>
</evidence>
<dbReference type="InterPro" id="IPR002938">
    <property type="entry name" value="FAD-bd"/>
</dbReference>
<dbReference type="PRINTS" id="PR00420">
    <property type="entry name" value="RNGMNOXGNASE"/>
</dbReference>
<dbReference type="InterPro" id="IPR050631">
    <property type="entry name" value="PheA/TfdB_FAD_monoxygenase"/>
</dbReference>
<evidence type="ECO:0000313" key="5">
    <source>
        <dbReference type="EMBL" id="GAA3038529.1"/>
    </source>
</evidence>
<evidence type="ECO:0000259" key="4">
    <source>
        <dbReference type="Pfam" id="PF01494"/>
    </source>
</evidence>
<feature type="compositionally biased region" description="Basic and acidic residues" evidence="3">
    <location>
        <begin position="686"/>
        <end position="706"/>
    </location>
</feature>
<gene>
    <name evidence="5" type="ORF">GCM10017559_78290</name>
</gene>
<evidence type="ECO:0000256" key="2">
    <source>
        <dbReference type="ARBA" id="ARBA00023027"/>
    </source>
</evidence>